<dbReference type="InterPro" id="IPR027375">
    <property type="entry name" value="DKNYY"/>
</dbReference>
<name>A0A819D4Y9_9BILA</name>
<dbReference type="AlphaFoldDB" id="A0A819D4Y9"/>
<comment type="caution">
    <text evidence="3">The sequence shown here is derived from an EMBL/GenBank/DDBJ whole genome shotgun (WGS) entry which is preliminary data.</text>
</comment>
<dbReference type="GO" id="GO:0042910">
    <property type="term" value="F:xenobiotic transmembrane transporter activity"/>
    <property type="evidence" value="ECO:0007669"/>
    <property type="project" value="InterPro"/>
</dbReference>
<feature type="transmembrane region" description="Helical" evidence="2">
    <location>
        <begin position="94"/>
        <end position="112"/>
    </location>
</feature>
<feature type="transmembrane region" description="Helical" evidence="2">
    <location>
        <begin position="274"/>
        <end position="302"/>
    </location>
</feature>
<accession>A0A819D4Y9</accession>
<feature type="transmembrane region" description="Helical" evidence="2">
    <location>
        <begin position="155"/>
        <end position="174"/>
    </location>
</feature>
<protein>
    <recommendedName>
        <fullName evidence="2">Multidrug and toxin extrusion protein</fullName>
    </recommendedName>
</protein>
<dbReference type="Pfam" id="PF01554">
    <property type="entry name" value="MatE"/>
    <property type="match status" value="2"/>
</dbReference>
<keyword evidence="2" id="KW-0472">Membrane</keyword>
<feature type="transmembrane region" description="Helical" evidence="2">
    <location>
        <begin position="314"/>
        <end position="331"/>
    </location>
</feature>
<dbReference type="InterPro" id="IPR002528">
    <property type="entry name" value="MATE_fam"/>
</dbReference>
<evidence type="ECO:0000256" key="2">
    <source>
        <dbReference type="RuleBase" id="RU004914"/>
    </source>
</evidence>
<feature type="transmembrane region" description="Helical" evidence="2">
    <location>
        <begin position="240"/>
        <end position="262"/>
    </location>
</feature>
<dbReference type="EMBL" id="CAJOAZ010001569">
    <property type="protein sequence ID" value="CAF3830698.1"/>
    <property type="molecule type" value="Genomic_DNA"/>
</dbReference>
<evidence type="ECO:0000313" key="4">
    <source>
        <dbReference type="Proteomes" id="UP000663844"/>
    </source>
</evidence>
<dbReference type="GO" id="GO:0016020">
    <property type="term" value="C:membrane"/>
    <property type="evidence" value="ECO:0007669"/>
    <property type="project" value="InterPro"/>
</dbReference>
<feature type="transmembrane region" description="Helical" evidence="2">
    <location>
        <begin position="343"/>
        <end position="368"/>
    </location>
</feature>
<proteinExistence type="inferred from homology"/>
<evidence type="ECO:0000313" key="3">
    <source>
        <dbReference type="EMBL" id="CAF3830698.1"/>
    </source>
</evidence>
<keyword evidence="2" id="KW-0812">Transmembrane</keyword>
<feature type="transmembrane region" description="Helical" evidence="2">
    <location>
        <begin position="124"/>
        <end position="149"/>
    </location>
</feature>
<reference evidence="3" key="1">
    <citation type="submission" date="2021-02" db="EMBL/GenBank/DDBJ databases">
        <authorList>
            <person name="Nowell W R."/>
        </authorList>
    </citation>
    <scope>NUCLEOTIDE SEQUENCE</scope>
</reference>
<feature type="transmembrane region" description="Helical" evidence="2">
    <location>
        <begin position="13"/>
        <end position="34"/>
    </location>
</feature>
<feature type="transmembrane region" description="Helical" evidence="2">
    <location>
        <begin position="55"/>
        <end position="74"/>
    </location>
</feature>
<evidence type="ECO:0000256" key="1">
    <source>
        <dbReference type="ARBA" id="ARBA00010199"/>
    </source>
</evidence>
<feature type="transmembrane region" description="Helical" evidence="2">
    <location>
        <begin position="195"/>
        <end position="220"/>
    </location>
</feature>
<organism evidence="3 4">
    <name type="scientific">Adineta steineri</name>
    <dbReference type="NCBI Taxonomy" id="433720"/>
    <lineage>
        <taxon>Eukaryota</taxon>
        <taxon>Metazoa</taxon>
        <taxon>Spiralia</taxon>
        <taxon>Gnathifera</taxon>
        <taxon>Rotifera</taxon>
        <taxon>Eurotatoria</taxon>
        <taxon>Bdelloidea</taxon>
        <taxon>Adinetida</taxon>
        <taxon>Adinetidae</taxon>
        <taxon>Adineta</taxon>
    </lineage>
</organism>
<dbReference type="PANTHER" id="PTHR11206">
    <property type="entry name" value="MULTIDRUG RESISTANCE PROTEIN"/>
    <property type="match status" value="1"/>
</dbReference>
<dbReference type="Proteomes" id="UP000663844">
    <property type="component" value="Unassembled WGS sequence"/>
</dbReference>
<keyword evidence="2" id="KW-1133">Transmembrane helix</keyword>
<comment type="similarity">
    <text evidence="1 2">Belongs to the multi antimicrobial extrusion (MATE) (TC 2.A.66.1) family.</text>
</comment>
<dbReference type="GO" id="GO:0015297">
    <property type="term" value="F:antiporter activity"/>
    <property type="evidence" value="ECO:0007669"/>
    <property type="project" value="InterPro"/>
</dbReference>
<gene>
    <name evidence="3" type="ORF">OXD698_LOCUS20038</name>
</gene>
<sequence>MGWVGQLEFNASALARTLYILFGYSFHFGLTYACDTLLSQAFGKNKREMGIIIQRALLIGVNAILIEWIFLFNIQYLTKFLDKNDQVVKLTNEYLSFSIIVAPFEAISIIIQKFTINHGITWPILIINIIGNIVSIIVHYILLFVFHFGVRSPPIAFSCAYLVMILLCILYLRLSSVCEETWHPWTIDCFRKWPMYLKLGIPGVIVTFIQSLVYGGAVLLSTIYGQDAVTAQAVVFYIDFFLFLICLAFAVSSNIVIGRYLGSQQYERAEQAKNVVYTTALIIIFITTTFSFSVWYFIPYLFNTPPSAIKQTRYLLAIVIIFCAVDFYHLSQATILKSCQKQYIDAIVSFSAYLIVGVPSGIFFIFILHLEMADLGSGYAKDSSNAFYAGNKIAGASSYLFEVLGDRYAKDAWYAFYASNKIEGSSGYSFEALGDRYAKDSSNAYYAGKKIAGASSYSFEALGDHYAKDSSNVYYAGNKIIGASSHSFEALGDQYAKDSSNAYYAGKKIVGASSYSFEALGNGYAKSSGNTYYMGEKVFNG</sequence>
<dbReference type="Pfam" id="PF13644">
    <property type="entry name" value="DKNYY"/>
    <property type="match status" value="1"/>
</dbReference>